<evidence type="ECO:0000259" key="1">
    <source>
        <dbReference type="Pfam" id="PF12728"/>
    </source>
</evidence>
<feature type="domain" description="Helix-turn-helix" evidence="1">
    <location>
        <begin position="14"/>
        <end position="61"/>
    </location>
</feature>
<gene>
    <name evidence="2" type="ORF">EOW65_09080</name>
</gene>
<dbReference type="InterPro" id="IPR041657">
    <property type="entry name" value="HTH_17"/>
</dbReference>
<name>A0A443LJQ2_9RHOB</name>
<dbReference type="Proteomes" id="UP000286594">
    <property type="component" value="Unassembled WGS sequence"/>
</dbReference>
<keyword evidence="2" id="KW-0238">DNA-binding</keyword>
<dbReference type="EMBL" id="SAVB01000009">
    <property type="protein sequence ID" value="RWR49421.1"/>
    <property type="molecule type" value="Genomic_DNA"/>
</dbReference>
<dbReference type="OrthoDB" id="7873140at2"/>
<sequence>MGKHEQITITRPLWVRVSDVAHWFGISRATVYRAAARGEITIHRQRGSRVNADEMDAWLRGEPPSSAS</sequence>
<reference evidence="2 3" key="1">
    <citation type="submission" date="2019-01" db="EMBL/GenBank/DDBJ databases">
        <title>Sinorhodobacter populi sp. nov. isolated from the symptomatic bark tissue of Populus euramericana canker.</title>
        <authorList>
            <person name="Xu G."/>
        </authorList>
    </citation>
    <scope>NUCLEOTIDE SEQUENCE [LARGE SCALE GENOMIC DNA]</scope>
    <source>
        <strain evidence="2 3">CCTCC AB2012026</strain>
    </source>
</reference>
<comment type="caution">
    <text evidence="2">The sequence shown here is derived from an EMBL/GenBank/DDBJ whole genome shotgun (WGS) entry which is preliminary data.</text>
</comment>
<evidence type="ECO:0000313" key="3">
    <source>
        <dbReference type="Proteomes" id="UP000286594"/>
    </source>
</evidence>
<protein>
    <submittedName>
        <fullName evidence="2">DNA-binding protein</fullName>
    </submittedName>
</protein>
<accession>A0A443LJQ2</accession>
<dbReference type="RefSeq" id="WP_128148688.1">
    <property type="nucleotide sequence ID" value="NZ_SAVB01000009.1"/>
</dbReference>
<dbReference type="Pfam" id="PF12728">
    <property type="entry name" value="HTH_17"/>
    <property type="match status" value="1"/>
</dbReference>
<proteinExistence type="predicted"/>
<keyword evidence="3" id="KW-1185">Reference proteome</keyword>
<organism evidence="2 3">
    <name type="scientific">Paenirhodobacter ferrireducens</name>
    <dbReference type="NCBI Taxonomy" id="1215032"/>
    <lineage>
        <taxon>Bacteria</taxon>
        <taxon>Pseudomonadati</taxon>
        <taxon>Pseudomonadota</taxon>
        <taxon>Alphaproteobacteria</taxon>
        <taxon>Rhodobacterales</taxon>
        <taxon>Rhodobacter group</taxon>
        <taxon>Paenirhodobacter</taxon>
    </lineage>
</organism>
<dbReference type="GO" id="GO:0003677">
    <property type="term" value="F:DNA binding"/>
    <property type="evidence" value="ECO:0007669"/>
    <property type="project" value="UniProtKB-KW"/>
</dbReference>
<evidence type="ECO:0000313" key="2">
    <source>
        <dbReference type="EMBL" id="RWR49421.1"/>
    </source>
</evidence>
<dbReference type="AlphaFoldDB" id="A0A443LJQ2"/>